<evidence type="ECO:0000256" key="2">
    <source>
        <dbReference type="ARBA" id="ARBA00005594"/>
    </source>
</evidence>
<keyword evidence="5" id="KW-0963">Cytoplasm</keyword>
<comment type="similarity">
    <text evidence="2 13">Belongs to the class-I aminoacyl-tRNA synthetase family.</text>
</comment>
<dbReference type="Pfam" id="PF00750">
    <property type="entry name" value="tRNA-synt_1d"/>
    <property type="match status" value="1"/>
</dbReference>
<comment type="caution">
    <text evidence="16">The sequence shown here is derived from an EMBL/GenBank/DDBJ whole genome shotgun (WGS) entry which is preliminary data.</text>
</comment>
<keyword evidence="6 13" id="KW-0436">Ligase</keyword>
<dbReference type="InterPro" id="IPR008909">
    <property type="entry name" value="DALR_anticod-bd"/>
</dbReference>
<dbReference type="PROSITE" id="PS00178">
    <property type="entry name" value="AA_TRNA_LIGASE_I"/>
    <property type="match status" value="1"/>
</dbReference>
<dbReference type="EC" id="6.1.1.19" evidence="4"/>
<dbReference type="GO" id="GO:0006420">
    <property type="term" value="P:arginyl-tRNA aminoacylation"/>
    <property type="evidence" value="ECO:0007669"/>
    <property type="project" value="InterPro"/>
</dbReference>
<evidence type="ECO:0000256" key="10">
    <source>
        <dbReference type="ARBA" id="ARBA00023146"/>
    </source>
</evidence>
<evidence type="ECO:0000256" key="4">
    <source>
        <dbReference type="ARBA" id="ARBA00012837"/>
    </source>
</evidence>
<dbReference type="GO" id="GO:0005737">
    <property type="term" value="C:cytoplasm"/>
    <property type="evidence" value="ECO:0007669"/>
    <property type="project" value="UniProtKB-SubCell"/>
</dbReference>
<dbReference type="InterPro" id="IPR001412">
    <property type="entry name" value="aa-tRNA-synth_I_CS"/>
</dbReference>
<sequence length="812" mass="89877">MQLLIGKKPGDEELKCFLALSLTNTKFTVGPADKKYASCGPQLAVAPDSDLIFSANAVVRYVAAAANQLQSEDLAVDEWIEWEANALAPWLRVAKAGSKKSDALATELLALLEAKEEARPKNSGDLHFLFGSELTLADVVAGVTLRAAFKLVKEQKDELALLQTFRKYVTQLFAREDVTKGVAAMKNAGKTAKKGGNPAAAAPPAAPAKAVVRSTFKLDDKLAQGLTYHNILETVEQIFDAAIKAAYPGVDVPVEVTRTNVKNAKFGDYQCNSAMSIFTALKGTPNAARSPRDVATTIIAAMPETPVLDRLSVAGAGFINAFLTKKFVEARLQNVLVNGVQSAPQKKQKIVVDFSSPNVAKDMHVGHLRSTIIGDTICRILEFQDHDVLRVNHIGDWGTQFGMLICHLTETYPTWETEMPDVQDLTKLYKAAKERFDADPEFHERSKAQVVLLQSGDEKSRKVWTTLCEISRREYQKVYDRLGVSLKEMGESFYNPIIPGVLDQLRAKGLMEESNGAEVIFTKAYKQPFLLVKSDGSYLYATTDIAALWYRLHELKADRVIYYTDYTQKDHFNLLFEVGRMSGIYDPTKQRAEHVGFGTVNDESGKRFKTRSGEVVRLVELLDEAKVRMKAQLVERIEAGQTSLPMDQVDAAAEKLGYGAVKYFDLRQSPTSNYIFSFDRMLSTNGDTAVYLMFAYARLSSIIRKSGVDMAALVAQQEKEGNVLKPEHPTEVALAIELLQLQDVIAFVNKDLNSNRLCSYLYTVSEKVQTFATACRVLGSEEQSSRLLLCDATVKVMKTCFSLLGIDPLDQI</sequence>
<evidence type="ECO:0000256" key="11">
    <source>
        <dbReference type="ARBA" id="ARBA00033033"/>
    </source>
</evidence>
<dbReference type="InterPro" id="IPR005148">
    <property type="entry name" value="Arg-tRNA-synth_N"/>
</dbReference>
<dbReference type="OrthoDB" id="68056at2759"/>
<comment type="catalytic activity">
    <reaction evidence="12">
        <text>tRNA(Arg) + L-arginine + ATP = L-arginyl-tRNA(Arg) + AMP + diphosphate</text>
        <dbReference type="Rhea" id="RHEA:20301"/>
        <dbReference type="Rhea" id="RHEA-COMP:9658"/>
        <dbReference type="Rhea" id="RHEA-COMP:9673"/>
        <dbReference type="ChEBI" id="CHEBI:30616"/>
        <dbReference type="ChEBI" id="CHEBI:32682"/>
        <dbReference type="ChEBI" id="CHEBI:33019"/>
        <dbReference type="ChEBI" id="CHEBI:78442"/>
        <dbReference type="ChEBI" id="CHEBI:78513"/>
        <dbReference type="ChEBI" id="CHEBI:456215"/>
        <dbReference type="EC" id="6.1.1.19"/>
    </reaction>
</comment>
<comment type="subcellular location">
    <subcellularLocation>
        <location evidence="1">Cytoplasm</location>
    </subcellularLocation>
</comment>
<evidence type="ECO:0000256" key="5">
    <source>
        <dbReference type="ARBA" id="ARBA00022490"/>
    </source>
</evidence>
<evidence type="ECO:0000259" key="15">
    <source>
        <dbReference type="SMART" id="SM01016"/>
    </source>
</evidence>
<keyword evidence="17" id="KW-1185">Reference proteome</keyword>
<evidence type="ECO:0000256" key="1">
    <source>
        <dbReference type="ARBA" id="ARBA00004496"/>
    </source>
</evidence>
<dbReference type="Proteomes" id="UP000693981">
    <property type="component" value="Unassembled WGS sequence"/>
</dbReference>
<organism evidence="16 17">
    <name type="scientific">Phytophthora boehmeriae</name>
    <dbReference type="NCBI Taxonomy" id="109152"/>
    <lineage>
        <taxon>Eukaryota</taxon>
        <taxon>Sar</taxon>
        <taxon>Stramenopiles</taxon>
        <taxon>Oomycota</taxon>
        <taxon>Peronosporomycetes</taxon>
        <taxon>Peronosporales</taxon>
        <taxon>Peronosporaceae</taxon>
        <taxon>Phytophthora</taxon>
    </lineage>
</organism>
<feature type="domain" description="Arginyl tRNA synthetase N-terminal" evidence="15">
    <location>
        <begin position="233"/>
        <end position="323"/>
    </location>
</feature>
<keyword evidence="10 13" id="KW-0030">Aminoacyl-tRNA synthetase</keyword>
<keyword evidence="9 13" id="KW-0648">Protein biosynthesis</keyword>
<evidence type="ECO:0000256" key="7">
    <source>
        <dbReference type="ARBA" id="ARBA00022741"/>
    </source>
</evidence>
<evidence type="ECO:0000256" key="6">
    <source>
        <dbReference type="ARBA" id="ARBA00022598"/>
    </source>
</evidence>
<dbReference type="AlphaFoldDB" id="A0A8T1WR79"/>
<name>A0A8T1WR79_9STRA</name>
<dbReference type="SMART" id="SM00836">
    <property type="entry name" value="DALR_1"/>
    <property type="match status" value="1"/>
</dbReference>
<dbReference type="FunFam" id="3.30.1360.70:FF:000002">
    <property type="entry name" value="arginine--tRNA ligase, cytoplasmic"/>
    <property type="match status" value="1"/>
</dbReference>
<keyword evidence="8 13" id="KW-0067">ATP-binding</keyword>
<dbReference type="GO" id="GO:0004814">
    <property type="term" value="F:arginine-tRNA ligase activity"/>
    <property type="evidence" value="ECO:0007669"/>
    <property type="project" value="UniProtKB-EC"/>
</dbReference>
<evidence type="ECO:0000313" key="17">
    <source>
        <dbReference type="Proteomes" id="UP000693981"/>
    </source>
</evidence>
<evidence type="ECO:0000256" key="3">
    <source>
        <dbReference type="ARBA" id="ARBA00011245"/>
    </source>
</evidence>
<dbReference type="CDD" id="cd00671">
    <property type="entry name" value="ArgRS_core"/>
    <property type="match status" value="1"/>
</dbReference>
<reference evidence="16" key="1">
    <citation type="submission" date="2021-02" db="EMBL/GenBank/DDBJ databases">
        <authorList>
            <person name="Palmer J.M."/>
        </authorList>
    </citation>
    <scope>NUCLEOTIDE SEQUENCE</scope>
    <source>
        <strain evidence="16">SCRP23</strain>
    </source>
</reference>
<dbReference type="Pfam" id="PF05746">
    <property type="entry name" value="DALR_1"/>
    <property type="match status" value="1"/>
</dbReference>
<dbReference type="HAMAP" id="MF_00123">
    <property type="entry name" value="Arg_tRNA_synth"/>
    <property type="match status" value="1"/>
</dbReference>
<proteinExistence type="inferred from homology"/>
<evidence type="ECO:0000259" key="14">
    <source>
        <dbReference type="SMART" id="SM00836"/>
    </source>
</evidence>
<dbReference type="PANTHER" id="PTHR11956:SF5">
    <property type="entry name" value="ARGININE--TRNA LIGASE, CYTOPLASMIC"/>
    <property type="match status" value="1"/>
</dbReference>
<dbReference type="Pfam" id="PF03485">
    <property type="entry name" value="Arg_tRNA_synt_N"/>
    <property type="match status" value="1"/>
</dbReference>
<evidence type="ECO:0000313" key="16">
    <source>
        <dbReference type="EMBL" id="KAG7395054.1"/>
    </source>
</evidence>
<dbReference type="PANTHER" id="PTHR11956">
    <property type="entry name" value="ARGINYL-TRNA SYNTHETASE"/>
    <property type="match status" value="1"/>
</dbReference>
<dbReference type="InterPro" id="IPR001278">
    <property type="entry name" value="Arg-tRNA-ligase"/>
</dbReference>
<gene>
    <name evidence="16" type="ORF">PHYBOEH_004290</name>
</gene>
<dbReference type="EMBL" id="JAGDFL010000229">
    <property type="protein sequence ID" value="KAG7395054.1"/>
    <property type="molecule type" value="Genomic_DNA"/>
</dbReference>
<dbReference type="FunFam" id="3.40.50.620:FF:000116">
    <property type="entry name" value="Arginine--tRNA ligase"/>
    <property type="match status" value="1"/>
</dbReference>
<feature type="domain" description="DALR anticodon binding" evidence="14">
    <location>
        <begin position="692"/>
        <end position="812"/>
    </location>
</feature>
<evidence type="ECO:0000256" key="9">
    <source>
        <dbReference type="ARBA" id="ARBA00022917"/>
    </source>
</evidence>
<dbReference type="NCBIfam" id="TIGR00456">
    <property type="entry name" value="argS"/>
    <property type="match status" value="1"/>
</dbReference>
<evidence type="ECO:0000256" key="13">
    <source>
        <dbReference type="RuleBase" id="RU363038"/>
    </source>
</evidence>
<keyword evidence="7 13" id="KW-0547">Nucleotide-binding</keyword>
<protein>
    <recommendedName>
        <fullName evidence="4">arginine--tRNA ligase</fullName>
        <ecNumber evidence="4">6.1.1.19</ecNumber>
    </recommendedName>
    <alternativeName>
        <fullName evidence="11">Arginyl-tRNA synthetase</fullName>
    </alternativeName>
</protein>
<dbReference type="SMART" id="SM01016">
    <property type="entry name" value="Arg_tRNA_synt_N"/>
    <property type="match status" value="1"/>
</dbReference>
<accession>A0A8T1WR79</accession>
<evidence type="ECO:0000256" key="8">
    <source>
        <dbReference type="ARBA" id="ARBA00022840"/>
    </source>
</evidence>
<dbReference type="FunFam" id="1.10.730.10:FF:000006">
    <property type="entry name" value="Arginyl-tRNA synthetase 2, mitochondrial"/>
    <property type="match status" value="1"/>
</dbReference>
<dbReference type="GO" id="GO:0005524">
    <property type="term" value="F:ATP binding"/>
    <property type="evidence" value="ECO:0007669"/>
    <property type="project" value="UniProtKB-KW"/>
</dbReference>
<evidence type="ECO:0000256" key="12">
    <source>
        <dbReference type="ARBA" id="ARBA00049339"/>
    </source>
</evidence>
<dbReference type="InterPro" id="IPR035684">
    <property type="entry name" value="ArgRS_core"/>
</dbReference>
<comment type="subunit">
    <text evidence="3">Monomer.</text>
</comment>